<gene>
    <name evidence="1" type="ORF">BRAA03T14441Z</name>
</gene>
<dbReference type="AlphaFoldDB" id="A0A3P6A7L3"/>
<dbReference type="EMBL" id="LR031572">
    <property type="protein sequence ID" value="VDC83223.1"/>
    <property type="molecule type" value="Genomic_DNA"/>
</dbReference>
<accession>A0A3P6A7L3</accession>
<name>A0A3P6A7L3_BRACM</name>
<protein>
    <submittedName>
        <fullName evidence="1">Uncharacterized protein</fullName>
    </submittedName>
</protein>
<proteinExistence type="predicted"/>
<reference evidence="1" key="1">
    <citation type="submission" date="2018-11" db="EMBL/GenBank/DDBJ databases">
        <authorList>
            <consortium name="Genoscope - CEA"/>
            <person name="William W."/>
        </authorList>
    </citation>
    <scope>NUCLEOTIDE SEQUENCE</scope>
</reference>
<sequence length="40" mass="4833">MDFGLIMFHKYMSSDITVVLIKKIMPRHQSKYSPDQLYNR</sequence>
<evidence type="ECO:0000313" key="1">
    <source>
        <dbReference type="EMBL" id="VDC83223.1"/>
    </source>
</evidence>
<organism evidence="1">
    <name type="scientific">Brassica campestris</name>
    <name type="common">Field mustard</name>
    <dbReference type="NCBI Taxonomy" id="3711"/>
    <lineage>
        <taxon>Eukaryota</taxon>
        <taxon>Viridiplantae</taxon>
        <taxon>Streptophyta</taxon>
        <taxon>Embryophyta</taxon>
        <taxon>Tracheophyta</taxon>
        <taxon>Spermatophyta</taxon>
        <taxon>Magnoliopsida</taxon>
        <taxon>eudicotyledons</taxon>
        <taxon>Gunneridae</taxon>
        <taxon>Pentapetalae</taxon>
        <taxon>rosids</taxon>
        <taxon>malvids</taxon>
        <taxon>Brassicales</taxon>
        <taxon>Brassicaceae</taxon>
        <taxon>Brassiceae</taxon>
        <taxon>Brassica</taxon>
    </lineage>
</organism>